<dbReference type="Proteomes" id="UP001501563">
    <property type="component" value="Unassembled WGS sequence"/>
</dbReference>
<dbReference type="EMBL" id="BAAAZA010000001">
    <property type="protein sequence ID" value="GAA3844459.1"/>
    <property type="molecule type" value="Genomic_DNA"/>
</dbReference>
<evidence type="ECO:0000313" key="3">
    <source>
        <dbReference type="Proteomes" id="UP001501563"/>
    </source>
</evidence>
<organism evidence="2 3">
    <name type="scientific">Streptomyces lannensis</name>
    <dbReference type="NCBI Taxonomy" id="766498"/>
    <lineage>
        <taxon>Bacteria</taxon>
        <taxon>Bacillati</taxon>
        <taxon>Actinomycetota</taxon>
        <taxon>Actinomycetes</taxon>
        <taxon>Kitasatosporales</taxon>
        <taxon>Streptomycetaceae</taxon>
        <taxon>Streptomyces</taxon>
    </lineage>
</organism>
<gene>
    <name evidence="2" type="ORF">GCM10022207_01210</name>
</gene>
<proteinExistence type="predicted"/>
<reference evidence="3" key="1">
    <citation type="journal article" date="2019" name="Int. J. Syst. Evol. Microbiol.">
        <title>The Global Catalogue of Microorganisms (GCM) 10K type strain sequencing project: providing services to taxonomists for standard genome sequencing and annotation.</title>
        <authorList>
            <consortium name="The Broad Institute Genomics Platform"/>
            <consortium name="The Broad Institute Genome Sequencing Center for Infectious Disease"/>
            <person name="Wu L."/>
            <person name="Ma J."/>
        </authorList>
    </citation>
    <scope>NUCLEOTIDE SEQUENCE [LARGE SCALE GENOMIC DNA]</scope>
    <source>
        <strain evidence="3">JCM 16578</strain>
    </source>
</reference>
<protein>
    <submittedName>
        <fullName evidence="2">Uncharacterized protein</fullName>
    </submittedName>
</protein>
<evidence type="ECO:0000256" key="1">
    <source>
        <dbReference type="SAM" id="MobiDB-lite"/>
    </source>
</evidence>
<name>A0ABP7JHT7_9ACTN</name>
<evidence type="ECO:0000313" key="2">
    <source>
        <dbReference type="EMBL" id="GAA3844459.1"/>
    </source>
</evidence>
<keyword evidence="3" id="KW-1185">Reference proteome</keyword>
<feature type="region of interest" description="Disordered" evidence="1">
    <location>
        <begin position="61"/>
        <end position="101"/>
    </location>
</feature>
<accession>A0ABP7JHT7</accession>
<comment type="caution">
    <text evidence="2">The sequence shown here is derived from an EMBL/GenBank/DDBJ whole genome shotgun (WGS) entry which is preliminary data.</text>
</comment>
<sequence length="101" mass="10875">MHIGARTVECGTDIGADGSGAEDCDFHRNTPFGRGSTAEVTRRVESCRRNIVYSMEIVRGKGSRSVRGGGDDRSAQPGYRSPHTVDATVFNNPRGSYRPGS</sequence>